<keyword evidence="1" id="KW-0472">Membrane</keyword>
<protein>
    <submittedName>
        <fullName evidence="2">Uncharacterized protein</fullName>
    </submittedName>
</protein>
<dbReference type="AlphaFoldDB" id="A0A9P1DX61"/>
<gene>
    <name evidence="2" type="ORF">CEURO_LOCUS881</name>
</gene>
<comment type="caution">
    <text evidence="2">The sequence shown here is derived from an EMBL/GenBank/DDBJ whole genome shotgun (WGS) entry which is preliminary data.</text>
</comment>
<proteinExistence type="predicted"/>
<keyword evidence="1" id="KW-0812">Transmembrane</keyword>
<sequence>MPPSTTTDDCNIGWQCCVWGITMAVSPLVVFGILFIVNIFQPIPDVRIYDFTLSPKPVAGNSSSTVESPPLAANCTIVLAFDNNNAGGEYYYKVNQYDEVELSVVVGDRNETLARAHAETFWQGNVEQKPLVVSITDFSVPADLESMTDYTFTVNVKSRVRENPGADDENAFYIKATCDDVRVGFGSTEGADRVGMMLDAARLCRVVKLKSKFNL</sequence>
<name>A0A9P1DX61_CUSEU</name>
<evidence type="ECO:0000256" key="1">
    <source>
        <dbReference type="SAM" id="Phobius"/>
    </source>
</evidence>
<evidence type="ECO:0000313" key="3">
    <source>
        <dbReference type="Proteomes" id="UP001152484"/>
    </source>
</evidence>
<organism evidence="2 3">
    <name type="scientific">Cuscuta europaea</name>
    <name type="common">European dodder</name>
    <dbReference type="NCBI Taxonomy" id="41803"/>
    <lineage>
        <taxon>Eukaryota</taxon>
        <taxon>Viridiplantae</taxon>
        <taxon>Streptophyta</taxon>
        <taxon>Embryophyta</taxon>
        <taxon>Tracheophyta</taxon>
        <taxon>Spermatophyta</taxon>
        <taxon>Magnoliopsida</taxon>
        <taxon>eudicotyledons</taxon>
        <taxon>Gunneridae</taxon>
        <taxon>Pentapetalae</taxon>
        <taxon>asterids</taxon>
        <taxon>lamiids</taxon>
        <taxon>Solanales</taxon>
        <taxon>Convolvulaceae</taxon>
        <taxon>Cuscuteae</taxon>
        <taxon>Cuscuta</taxon>
        <taxon>Cuscuta subgen. Cuscuta</taxon>
    </lineage>
</organism>
<keyword evidence="3" id="KW-1185">Reference proteome</keyword>
<evidence type="ECO:0000313" key="2">
    <source>
        <dbReference type="EMBL" id="CAH9056198.1"/>
    </source>
</evidence>
<reference evidence="2" key="1">
    <citation type="submission" date="2022-07" db="EMBL/GenBank/DDBJ databases">
        <authorList>
            <person name="Macas J."/>
            <person name="Novak P."/>
            <person name="Neumann P."/>
        </authorList>
    </citation>
    <scope>NUCLEOTIDE SEQUENCE</scope>
</reference>
<dbReference type="Proteomes" id="UP001152484">
    <property type="component" value="Unassembled WGS sequence"/>
</dbReference>
<keyword evidence="1" id="KW-1133">Transmembrane helix</keyword>
<feature type="transmembrane region" description="Helical" evidence="1">
    <location>
        <begin position="12"/>
        <end position="37"/>
    </location>
</feature>
<accession>A0A9P1DX61</accession>
<dbReference type="EMBL" id="CAMAPE010000004">
    <property type="protein sequence ID" value="CAH9056198.1"/>
    <property type="molecule type" value="Genomic_DNA"/>
</dbReference>
<dbReference type="OrthoDB" id="10306950at2759"/>